<dbReference type="InterPro" id="IPR011006">
    <property type="entry name" value="CheY-like_superfamily"/>
</dbReference>
<dbReference type="Gene3D" id="3.40.50.2300">
    <property type="match status" value="1"/>
</dbReference>
<keyword evidence="5" id="KW-0418">Kinase</keyword>
<dbReference type="RefSeq" id="WP_055087134.1">
    <property type="nucleotide sequence ID" value="NZ_CXSU01000012.1"/>
</dbReference>
<dbReference type="SMART" id="SM00448">
    <property type="entry name" value="REC"/>
    <property type="match status" value="1"/>
</dbReference>
<proteinExistence type="predicted"/>
<evidence type="ECO:0000256" key="3">
    <source>
        <dbReference type="PROSITE-ProRule" id="PRU00169"/>
    </source>
</evidence>
<dbReference type="PANTHER" id="PTHR45339">
    <property type="entry name" value="HYBRID SIGNAL TRANSDUCTION HISTIDINE KINASE J"/>
    <property type="match status" value="1"/>
</dbReference>
<dbReference type="STRING" id="420998.JDO7802_03480"/>
<evidence type="ECO:0000256" key="2">
    <source>
        <dbReference type="ARBA" id="ARBA00023012"/>
    </source>
</evidence>
<dbReference type="EMBL" id="CXSU01000012">
    <property type="protein sequence ID" value="CTQ51440.1"/>
    <property type="molecule type" value="Genomic_DNA"/>
</dbReference>
<dbReference type="CDD" id="cd17546">
    <property type="entry name" value="REC_hyHK_CKI1_RcsC-like"/>
    <property type="match status" value="1"/>
</dbReference>
<keyword evidence="2" id="KW-0902">Two-component regulatory system</keyword>
<protein>
    <submittedName>
        <fullName evidence="5">Sensor kinase protein RcsC</fullName>
        <ecNumber evidence="5">2.7.13.3</ecNumber>
    </submittedName>
</protein>
<dbReference type="GO" id="GO:0000160">
    <property type="term" value="P:phosphorelay signal transduction system"/>
    <property type="evidence" value="ECO:0007669"/>
    <property type="project" value="UniProtKB-KW"/>
</dbReference>
<dbReference type="EC" id="2.7.13.3" evidence="5"/>
<name>A0A0M6YND3_9RHOB</name>
<dbReference type="InterPro" id="IPR001789">
    <property type="entry name" value="Sig_transdc_resp-reg_receiver"/>
</dbReference>
<dbReference type="PANTHER" id="PTHR45339:SF1">
    <property type="entry name" value="HYBRID SIGNAL TRANSDUCTION HISTIDINE KINASE J"/>
    <property type="match status" value="1"/>
</dbReference>
<dbReference type="OrthoDB" id="9800897at2"/>
<evidence type="ECO:0000313" key="5">
    <source>
        <dbReference type="EMBL" id="CTQ51440.1"/>
    </source>
</evidence>
<evidence type="ECO:0000256" key="1">
    <source>
        <dbReference type="ARBA" id="ARBA00022553"/>
    </source>
</evidence>
<sequence length="123" mass="13383">MKNDILALVAEDDPTHRFVICSLLRKLDIDTQRAVDGEGAVEMAAALTPSIVFMDFNMPSLDGIEATRRIKAEARTANIPIIVVTADTTQRTRKACLDAGCAAVLVKPMTLDQMRDIVATHVC</sequence>
<dbReference type="Pfam" id="PF00072">
    <property type="entry name" value="Response_reg"/>
    <property type="match status" value="1"/>
</dbReference>
<dbReference type="SUPFAM" id="SSF52172">
    <property type="entry name" value="CheY-like"/>
    <property type="match status" value="1"/>
</dbReference>
<dbReference type="Proteomes" id="UP000049222">
    <property type="component" value="Unassembled WGS sequence"/>
</dbReference>
<gene>
    <name evidence="5" type="primary">rcsC</name>
    <name evidence="5" type="ORF">JDO7802_03480</name>
</gene>
<dbReference type="PROSITE" id="PS50110">
    <property type="entry name" value="RESPONSE_REGULATORY"/>
    <property type="match status" value="1"/>
</dbReference>
<organism evidence="5 6">
    <name type="scientific">Jannaschia donghaensis</name>
    <dbReference type="NCBI Taxonomy" id="420998"/>
    <lineage>
        <taxon>Bacteria</taxon>
        <taxon>Pseudomonadati</taxon>
        <taxon>Pseudomonadota</taxon>
        <taxon>Alphaproteobacteria</taxon>
        <taxon>Rhodobacterales</taxon>
        <taxon>Roseobacteraceae</taxon>
        <taxon>Jannaschia</taxon>
    </lineage>
</organism>
<evidence type="ECO:0000313" key="6">
    <source>
        <dbReference type="Proteomes" id="UP000049222"/>
    </source>
</evidence>
<accession>A0A0M6YND3</accession>
<evidence type="ECO:0000259" key="4">
    <source>
        <dbReference type="PROSITE" id="PS50110"/>
    </source>
</evidence>
<keyword evidence="5" id="KW-0808">Transferase</keyword>
<reference evidence="5 6" key="1">
    <citation type="submission" date="2015-07" db="EMBL/GenBank/DDBJ databases">
        <authorList>
            <person name="Noorani M."/>
        </authorList>
    </citation>
    <scope>NUCLEOTIDE SEQUENCE [LARGE SCALE GENOMIC DNA]</scope>
    <source>
        <strain evidence="5 6">CECT 7802</strain>
    </source>
</reference>
<feature type="modified residue" description="4-aspartylphosphate" evidence="3">
    <location>
        <position position="55"/>
    </location>
</feature>
<feature type="domain" description="Response regulatory" evidence="4">
    <location>
        <begin position="6"/>
        <end position="122"/>
    </location>
</feature>
<keyword evidence="6" id="KW-1185">Reference proteome</keyword>
<dbReference type="AlphaFoldDB" id="A0A0M6YND3"/>
<dbReference type="GO" id="GO:0004673">
    <property type="term" value="F:protein histidine kinase activity"/>
    <property type="evidence" value="ECO:0007669"/>
    <property type="project" value="UniProtKB-EC"/>
</dbReference>
<keyword evidence="1 3" id="KW-0597">Phosphoprotein</keyword>